<dbReference type="Proteomes" id="UP000321331">
    <property type="component" value="Unassembled WGS sequence"/>
</dbReference>
<sequence>MSDGQPHDTKKVKEKGVEDVEVGVSHLEKQTIYSKVSVYLMMILSRLALGSDG</sequence>
<gene>
    <name evidence="1" type="ORF">FocTR4_00000078</name>
</gene>
<accession>A0A5C6T338</accession>
<evidence type="ECO:0000313" key="2">
    <source>
        <dbReference type="Proteomes" id="UP000321331"/>
    </source>
</evidence>
<name>A0A5C6T338_FUSOC</name>
<organism evidence="1 2">
    <name type="scientific">Fusarium oxysporum f. sp. cubense</name>
    <dbReference type="NCBI Taxonomy" id="61366"/>
    <lineage>
        <taxon>Eukaryota</taxon>
        <taxon>Fungi</taxon>
        <taxon>Dikarya</taxon>
        <taxon>Ascomycota</taxon>
        <taxon>Pezizomycotina</taxon>
        <taxon>Sordariomycetes</taxon>
        <taxon>Hypocreomycetidae</taxon>
        <taxon>Hypocreales</taxon>
        <taxon>Nectriaceae</taxon>
        <taxon>Fusarium</taxon>
        <taxon>Fusarium oxysporum species complex</taxon>
    </lineage>
</organism>
<proteinExistence type="predicted"/>
<dbReference type="EMBL" id="VMNF01000007">
    <property type="protein sequence ID" value="TXC04824.1"/>
    <property type="molecule type" value="Genomic_DNA"/>
</dbReference>
<reference evidence="1 2" key="1">
    <citation type="submission" date="2019-07" db="EMBL/GenBank/DDBJ databases">
        <title>The First High-Quality Draft Genome Sequence of the Causal Agent of the Current Panama Disease Epidemic.</title>
        <authorList>
            <person name="Warmington R.J."/>
            <person name="Kay W."/>
            <person name="Jeffries A."/>
            <person name="Bebber D."/>
            <person name="Moore K."/>
            <person name="Studholme D.J."/>
        </authorList>
    </citation>
    <scope>NUCLEOTIDE SEQUENCE [LARGE SCALE GENOMIC DNA]</scope>
    <source>
        <strain evidence="1 2">TR4</strain>
    </source>
</reference>
<comment type="caution">
    <text evidence="1">The sequence shown here is derived from an EMBL/GenBank/DDBJ whole genome shotgun (WGS) entry which is preliminary data.</text>
</comment>
<evidence type="ECO:0000313" key="1">
    <source>
        <dbReference type="EMBL" id="TXC04824.1"/>
    </source>
</evidence>
<protein>
    <submittedName>
        <fullName evidence="1">Uncharacterized protein</fullName>
    </submittedName>
</protein>
<dbReference type="AlphaFoldDB" id="A0A5C6T338"/>